<name>A0ABY9CED4_VITVI</name>
<accession>A0ABY9CED4</accession>
<gene>
    <name evidence="1" type="ORF">VitviT2T_011833</name>
</gene>
<proteinExistence type="predicted"/>
<dbReference type="EMBL" id="CP126655">
    <property type="protein sequence ID" value="WJZ92858.1"/>
    <property type="molecule type" value="Genomic_DNA"/>
</dbReference>
<keyword evidence="2" id="KW-1185">Reference proteome</keyword>
<evidence type="ECO:0000313" key="2">
    <source>
        <dbReference type="Proteomes" id="UP001227230"/>
    </source>
</evidence>
<dbReference type="Proteomes" id="UP001227230">
    <property type="component" value="Chromosome 8"/>
</dbReference>
<reference evidence="1 2" key="1">
    <citation type="journal article" date="2023" name="Hortic Res">
        <title>The complete reference genome for grapevine (Vitis vinifera L.) genetics and breeding.</title>
        <authorList>
            <person name="Shi X."/>
            <person name="Cao S."/>
            <person name="Wang X."/>
            <person name="Huang S."/>
            <person name="Wang Y."/>
            <person name="Liu Z."/>
            <person name="Liu W."/>
            <person name="Leng X."/>
            <person name="Peng Y."/>
            <person name="Wang N."/>
            <person name="Wang Y."/>
            <person name="Ma Z."/>
            <person name="Xu X."/>
            <person name="Zhang F."/>
            <person name="Xue H."/>
            <person name="Zhong H."/>
            <person name="Wang Y."/>
            <person name="Zhang K."/>
            <person name="Velt A."/>
            <person name="Avia K."/>
            <person name="Holtgrawe D."/>
            <person name="Grimplet J."/>
            <person name="Matus J.T."/>
            <person name="Ware D."/>
            <person name="Wu X."/>
            <person name="Wang H."/>
            <person name="Liu C."/>
            <person name="Fang Y."/>
            <person name="Rustenholz C."/>
            <person name="Cheng Z."/>
            <person name="Xiao H."/>
            <person name="Zhou Y."/>
        </authorList>
    </citation>
    <scope>NUCLEOTIDE SEQUENCE [LARGE SCALE GENOMIC DNA]</scope>
    <source>
        <strain evidence="2">cv. Pinot noir / PN40024</strain>
        <tissue evidence="1">Leaf</tissue>
    </source>
</reference>
<evidence type="ECO:0000313" key="1">
    <source>
        <dbReference type="EMBL" id="WJZ92858.1"/>
    </source>
</evidence>
<sequence length="181" mass="20680">MLGDMEGKSASHSAPDSASISLKVNPMVIELGWTVKLDRRSVFEAPWMLLSSASDAFVVLCSLISLLVEQTWDTSENEKYKRERKRRSYVKMGRWRGYWMCFKSSFIIPTKGVLLKANSRLRHKAKGNGYGLVGLYKDIESNGGYADIQVMWEMIHSSHPPNVHTIKRSKRASRRFCFMPS</sequence>
<organism evidence="1 2">
    <name type="scientific">Vitis vinifera</name>
    <name type="common">Grape</name>
    <dbReference type="NCBI Taxonomy" id="29760"/>
    <lineage>
        <taxon>Eukaryota</taxon>
        <taxon>Viridiplantae</taxon>
        <taxon>Streptophyta</taxon>
        <taxon>Embryophyta</taxon>
        <taxon>Tracheophyta</taxon>
        <taxon>Spermatophyta</taxon>
        <taxon>Magnoliopsida</taxon>
        <taxon>eudicotyledons</taxon>
        <taxon>Gunneridae</taxon>
        <taxon>Pentapetalae</taxon>
        <taxon>rosids</taxon>
        <taxon>Vitales</taxon>
        <taxon>Vitaceae</taxon>
        <taxon>Viteae</taxon>
        <taxon>Vitis</taxon>
    </lineage>
</organism>
<dbReference type="PANTHER" id="PTHR33181:SF15">
    <property type="entry name" value="PROTEIN FAR1-RELATED SEQUENCE"/>
    <property type="match status" value="1"/>
</dbReference>
<protein>
    <submittedName>
        <fullName evidence="1">Uncharacterized protein</fullName>
    </submittedName>
</protein>
<dbReference type="PANTHER" id="PTHR33181">
    <property type="entry name" value="OS01G0778500 PROTEIN"/>
    <property type="match status" value="1"/>
</dbReference>